<dbReference type="PaxDb" id="584708-Apau_0852"/>
<dbReference type="AlphaFoldDB" id="E3CVS9"/>
<dbReference type="OrthoDB" id="280334at2"/>
<comment type="similarity">
    <text evidence="1">Belongs to the FlgD family.</text>
</comment>
<evidence type="ECO:0000313" key="4">
    <source>
        <dbReference type="EMBL" id="EFQ23280.1"/>
    </source>
</evidence>
<proteinExistence type="inferred from homology"/>
<sequence>MADPISGVNSSSTGGTTTTQTTERTIKNELGKDDFLKLLIAQLTNQDPLDPLKDQDFIAQMAQFTALEQTTNMAKGIETLTKLSMTSAVGYVGRVVGYTDDEGNSKAGTVQYVEFKDGAVTLKLTDGSSLALDKVEQVA</sequence>
<protein>
    <submittedName>
        <fullName evidence="4">Flagellar hook capping protein</fullName>
    </submittedName>
</protein>
<accession>E3CVS9</accession>
<reference evidence="4 5" key="1">
    <citation type="journal article" date="2010" name="Stand. Genomic Sci.">
        <title>Non-contiguous finished genome sequence of Aminomonas paucivorans type strain (GLU-3).</title>
        <authorList>
            <person name="Pitluck S."/>
            <person name="Yasawong M."/>
            <person name="Held B."/>
            <person name="Lapidus A."/>
            <person name="Nolan M."/>
            <person name="Copeland A."/>
            <person name="Lucas S."/>
            <person name="Del Rio T.G."/>
            <person name="Tice H."/>
            <person name="Cheng J.F."/>
            <person name="Chertkov O."/>
            <person name="Goodwin L."/>
            <person name="Tapia R."/>
            <person name="Han C."/>
            <person name="Liolios K."/>
            <person name="Ivanova N."/>
            <person name="Mavromatis K."/>
            <person name="Ovchinnikova G."/>
            <person name="Pati A."/>
            <person name="Chen A."/>
            <person name="Palaniappan K."/>
            <person name="Land M."/>
            <person name="Hauser L."/>
            <person name="Chang Y.J."/>
            <person name="Jeffries C.D."/>
            <person name="Pukall R."/>
            <person name="Spring S."/>
            <person name="Rohde M."/>
            <person name="Sikorski J."/>
            <person name="Goker M."/>
            <person name="Woyke T."/>
            <person name="Bristow J."/>
            <person name="Eisen J.A."/>
            <person name="Markowitz V."/>
            <person name="Hugenholtz P."/>
            <person name="Kyrpides N.C."/>
            <person name="Klenk H.P."/>
        </authorList>
    </citation>
    <scope>NUCLEOTIDE SEQUENCE [LARGE SCALE GENOMIC DNA]</scope>
    <source>
        <strain evidence="4 5">DSM 12260</strain>
    </source>
</reference>
<keyword evidence="4" id="KW-0966">Cell projection</keyword>
<evidence type="ECO:0000256" key="2">
    <source>
        <dbReference type="ARBA" id="ARBA00022795"/>
    </source>
</evidence>
<keyword evidence="4" id="KW-0969">Cilium</keyword>
<dbReference type="eggNOG" id="COG1843">
    <property type="taxonomic scope" value="Bacteria"/>
</dbReference>
<dbReference type="InterPro" id="IPR005648">
    <property type="entry name" value="FlgD"/>
</dbReference>
<feature type="region of interest" description="Disordered" evidence="3">
    <location>
        <begin position="1"/>
        <end position="24"/>
    </location>
</feature>
<evidence type="ECO:0000256" key="3">
    <source>
        <dbReference type="SAM" id="MobiDB-lite"/>
    </source>
</evidence>
<dbReference type="Proteomes" id="UP000005096">
    <property type="component" value="Chromosome"/>
</dbReference>
<organism evidence="4 5">
    <name type="scientific">Aminomonas paucivorans DSM 12260</name>
    <dbReference type="NCBI Taxonomy" id="584708"/>
    <lineage>
        <taxon>Bacteria</taxon>
        <taxon>Thermotogati</taxon>
        <taxon>Synergistota</taxon>
        <taxon>Synergistia</taxon>
        <taxon>Synergistales</taxon>
        <taxon>Synergistaceae</taxon>
        <taxon>Aminomonas</taxon>
    </lineage>
</organism>
<dbReference type="HOGENOM" id="CLU_047535_1_0_0"/>
<keyword evidence="4" id="KW-0282">Flagellum</keyword>
<dbReference type="STRING" id="584708.Apau_0852"/>
<dbReference type="RefSeq" id="WP_006300449.1">
    <property type="nucleotide sequence ID" value="NZ_CM001022.1"/>
</dbReference>
<dbReference type="Pfam" id="PF03963">
    <property type="entry name" value="FlgD"/>
    <property type="match status" value="1"/>
</dbReference>
<dbReference type="GO" id="GO:0044781">
    <property type="term" value="P:bacterial-type flagellum organization"/>
    <property type="evidence" value="ECO:0007669"/>
    <property type="project" value="UniProtKB-KW"/>
</dbReference>
<evidence type="ECO:0000313" key="5">
    <source>
        <dbReference type="Proteomes" id="UP000005096"/>
    </source>
</evidence>
<name>E3CVS9_9BACT</name>
<keyword evidence="2" id="KW-1005">Bacterial flagellum biogenesis</keyword>
<gene>
    <name evidence="4" type="ORF">Apau_0852</name>
</gene>
<feature type="compositionally biased region" description="Low complexity" evidence="3">
    <location>
        <begin position="10"/>
        <end position="22"/>
    </location>
</feature>
<evidence type="ECO:0000256" key="1">
    <source>
        <dbReference type="ARBA" id="ARBA00010577"/>
    </source>
</evidence>
<dbReference type="NCBIfam" id="NF007197">
    <property type="entry name" value="PRK09618.1"/>
    <property type="match status" value="1"/>
</dbReference>
<dbReference type="EMBL" id="CM001022">
    <property type="protein sequence ID" value="EFQ23280.1"/>
    <property type="molecule type" value="Genomic_DNA"/>
</dbReference>
<keyword evidence="5" id="KW-1185">Reference proteome</keyword>